<dbReference type="AlphaFoldDB" id="A0A931BVY6"/>
<evidence type="ECO:0000256" key="1">
    <source>
        <dbReference type="ARBA" id="ARBA00007689"/>
    </source>
</evidence>
<evidence type="ECO:0000313" key="3">
    <source>
        <dbReference type="EMBL" id="MBF9234850.1"/>
    </source>
</evidence>
<comment type="similarity">
    <text evidence="1">Belongs to the YciI family.</text>
</comment>
<comment type="caution">
    <text evidence="3">The sequence shown here is derived from an EMBL/GenBank/DDBJ whole genome shotgun (WGS) entry which is preliminary data.</text>
</comment>
<organism evidence="3 4">
    <name type="scientific">Microvirga alba</name>
    <dbReference type="NCBI Taxonomy" id="2791025"/>
    <lineage>
        <taxon>Bacteria</taxon>
        <taxon>Pseudomonadati</taxon>
        <taxon>Pseudomonadota</taxon>
        <taxon>Alphaproteobacteria</taxon>
        <taxon>Hyphomicrobiales</taxon>
        <taxon>Methylobacteriaceae</taxon>
        <taxon>Microvirga</taxon>
    </lineage>
</organism>
<dbReference type="Pfam" id="PF03795">
    <property type="entry name" value="YCII"/>
    <property type="match status" value="1"/>
</dbReference>
<proteinExistence type="inferred from homology"/>
<gene>
    <name evidence="3" type="ORF">I2H38_15860</name>
</gene>
<dbReference type="InterPro" id="IPR005545">
    <property type="entry name" value="YCII"/>
</dbReference>
<dbReference type="RefSeq" id="WP_196272834.1">
    <property type="nucleotide sequence ID" value="NZ_JADQDO010000008.1"/>
</dbReference>
<dbReference type="InterPro" id="IPR011008">
    <property type="entry name" value="Dimeric_a/b-barrel"/>
</dbReference>
<accession>A0A931BVY6</accession>
<sequence length="130" mass="14533">MTIDQARRSEDPQALLARMMRKQLFVILNSAVAEPAALRPYLAEHLNYLIDLEKRGILFASGPFSDENGQLTGDGLTIVRATSFEDAMKIANEDPFTRSGLRKPTVRQWTVNEGRIQISVDLSDCRGDLP</sequence>
<feature type="domain" description="YCII-related" evidence="2">
    <location>
        <begin position="36"/>
        <end position="109"/>
    </location>
</feature>
<dbReference type="PANTHER" id="PTHR37828:SF1">
    <property type="entry name" value="YCII-RELATED DOMAIN-CONTAINING PROTEIN"/>
    <property type="match status" value="1"/>
</dbReference>
<evidence type="ECO:0000313" key="4">
    <source>
        <dbReference type="Proteomes" id="UP000599312"/>
    </source>
</evidence>
<dbReference type="EMBL" id="JADQDO010000008">
    <property type="protein sequence ID" value="MBF9234850.1"/>
    <property type="molecule type" value="Genomic_DNA"/>
</dbReference>
<dbReference type="SUPFAM" id="SSF54909">
    <property type="entry name" value="Dimeric alpha+beta barrel"/>
    <property type="match status" value="1"/>
</dbReference>
<protein>
    <recommendedName>
        <fullName evidence="2">YCII-related domain-containing protein</fullName>
    </recommendedName>
</protein>
<dbReference type="PANTHER" id="PTHR37828">
    <property type="entry name" value="GSR2449 PROTEIN"/>
    <property type="match status" value="1"/>
</dbReference>
<evidence type="ECO:0000259" key="2">
    <source>
        <dbReference type="Pfam" id="PF03795"/>
    </source>
</evidence>
<name>A0A931BVY6_9HYPH</name>
<keyword evidence="4" id="KW-1185">Reference proteome</keyword>
<dbReference type="Gene3D" id="3.30.70.1060">
    <property type="entry name" value="Dimeric alpha+beta barrel"/>
    <property type="match status" value="1"/>
</dbReference>
<dbReference type="Proteomes" id="UP000599312">
    <property type="component" value="Unassembled WGS sequence"/>
</dbReference>
<reference evidence="3" key="1">
    <citation type="submission" date="2020-11" db="EMBL/GenBank/DDBJ databases">
        <authorList>
            <person name="Kim M.K."/>
        </authorList>
    </citation>
    <scope>NUCLEOTIDE SEQUENCE</scope>
    <source>
        <strain evidence="3">BT350</strain>
    </source>
</reference>